<proteinExistence type="predicted"/>
<keyword evidence="2" id="KW-1185">Reference proteome</keyword>
<sequence>MKPTPLFLTNKLSVRPLEYRVYDFQLRDHFMSVENIYVRKCACTNHTHNRKHCVLSNDPACKKCNRPFELLVRYPSLMFHAKELRTCRLFECCTHVHYPPCQRCVGCKTGGACVVTEPYDCKVTTDTVCWGPKQGGAAHSTTLVEHDLSDHLYATRVAQFYFCKTHAHTHDISTDPAALSTATTSIPPRSDTSPRHQPPCYVQTCRCCNDAVHVTAFDKSFAMVSGNKEYVIYDPSLWREQSTNHFASLVRAFVSVPQAISDRYKRFESSNFKVSNIKRYKSGKQSVVRTAITGFETRGIYQTATISCELPQNVVVLPQRIWDLMVDDYDLSLVCVKRDPCIKPTCMFVCRAVRNADPGIDVVIINDSIAKPMNQDQDGDKNAVYALPRHPRDHYDRCESFLHKLSKFEMARAYGQTQTLIALPRYSFSENSRMLMYRNAEWLKTNSEFFRRTHGHGLDYMIDAGCGYLTREYHEFCEQLRYLNATNNSYCVTLDDYLRRTDTIPSIVASGAKGHVETMDMFFDKLNDRSTRLSATQVESSIEQMNRYISSGQKIRHSGREQFVLVYCEGELKSMFGSLFLNTKPYADLKPFFSAFTFMFNEASLMECVKDLISTEIL</sequence>
<dbReference type="Proteomes" id="UP000475862">
    <property type="component" value="Unassembled WGS sequence"/>
</dbReference>
<accession>A0A6G0SV69</accession>
<dbReference type="AlphaFoldDB" id="A0A6G0SV69"/>
<dbReference type="OrthoDB" id="7645575at2759"/>
<evidence type="ECO:0000313" key="2">
    <source>
        <dbReference type="Proteomes" id="UP000475862"/>
    </source>
</evidence>
<protein>
    <submittedName>
        <fullName evidence="1">Uncharacterized protein</fullName>
    </submittedName>
</protein>
<comment type="caution">
    <text evidence="1">The sequence shown here is derived from an EMBL/GenBank/DDBJ whole genome shotgun (WGS) entry which is preliminary data.</text>
</comment>
<organism evidence="1 2">
    <name type="scientific">Aphis glycines</name>
    <name type="common">Soybean aphid</name>
    <dbReference type="NCBI Taxonomy" id="307491"/>
    <lineage>
        <taxon>Eukaryota</taxon>
        <taxon>Metazoa</taxon>
        <taxon>Ecdysozoa</taxon>
        <taxon>Arthropoda</taxon>
        <taxon>Hexapoda</taxon>
        <taxon>Insecta</taxon>
        <taxon>Pterygota</taxon>
        <taxon>Neoptera</taxon>
        <taxon>Paraneoptera</taxon>
        <taxon>Hemiptera</taxon>
        <taxon>Sternorrhyncha</taxon>
        <taxon>Aphidomorpha</taxon>
        <taxon>Aphidoidea</taxon>
        <taxon>Aphididae</taxon>
        <taxon>Aphidini</taxon>
        <taxon>Aphis</taxon>
        <taxon>Aphis</taxon>
    </lineage>
</organism>
<reference evidence="1 2" key="1">
    <citation type="submission" date="2019-08" db="EMBL/GenBank/DDBJ databases">
        <title>The genome of the soybean aphid Biotype 1, its phylome, world population structure and adaptation to the North American continent.</title>
        <authorList>
            <person name="Giordano R."/>
            <person name="Donthu R.K."/>
            <person name="Hernandez A.G."/>
            <person name="Wright C.L."/>
            <person name="Zimin A.V."/>
        </authorList>
    </citation>
    <scope>NUCLEOTIDE SEQUENCE [LARGE SCALE GENOMIC DNA]</scope>
    <source>
        <tissue evidence="1">Whole aphids</tissue>
    </source>
</reference>
<evidence type="ECO:0000313" key="1">
    <source>
        <dbReference type="EMBL" id="KAE9521601.1"/>
    </source>
</evidence>
<dbReference type="EMBL" id="VYZN01002562">
    <property type="protein sequence ID" value="KAE9521601.1"/>
    <property type="molecule type" value="Genomic_DNA"/>
</dbReference>
<gene>
    <name evidence="1" type="ORF">AGLY_018000</name>
</gene>
<name>A0A6G0SV69_APHGL</name>